<dbReference type="EMBL" id="BARV01010684">
    <property type="protein sequence ID" value="GAI15203.1"/>
    <property type="molecule type" value="Genomic_DNA"/>
</dbReference>
<sequence length="105" mass="12169">MSQKIKIKIVHENGMLSEVILSIEDFINIVKEEKIENIKELMKIKKKKSSRFLKSVTEKNINDGHFATGKELANSELVGIWKGREDIKDSVQYAKKLRKKILSRN</sequence>
<comment type="caution">
    <text evidence="1">The sequence shown here is derived from an EMBL/GenBank/DDBJ whole genome shotgun (WGS) entry which is preliminary data.</text>
</comment>
<name>X1L818_9ZZZZ</name>
<accession>X1L818</accession>
<evidence type="ECO:0000313" key="1">
    <source>
        <dbReference type="EMBL" id="GAI15203.1"/>
    </source>
</evidence>
<reference evidence="1" key="1">
    <citation type="journal article" date="2014" name="Front. Microbiol.">
        <title>High frequency of phylogenetically diverse reductive dehalogenase-homologous genes in deep subseafloor sedimentary metagenomes.</title>
        <authorList>
            <person name="Kawai M."/>
            <person name="Futagami T."/>
            <person name="Toyoda A."/>
            <person name="Takaki Y."/>
            <person name="Nishi S."/>
            <person name="Hori S."/>
            <person name="Arai W."/>
            <person name="Tsubouchi T."/>
            <person name="Morono Y."/>
            <person name="Uchiyama I."/>
            <person name="Ito T."/>
            <person name="Fujiyama A."/>
            <person name="Inagaki F."/>
            <person name="Takami H."/>
        </authorList>
    </citation>
    <scope>NUCLEOTIDE SEQUENCE</scope>
    <source>
        <strain evidence="1">Expedition CK06-06</strain>
    </source>
</reference>
<proteinExistence type="predicted"/>
<organism evidence="1">
    <name type="scientific">marine sediment metagenome</name>
    <dbReference type="NCBI Taxonomy" id="412755"/>
    <lineage>
        <taxon>unclassified sequences</taxon>
        <taxon>metagenomes</taxon>
        <taxon>ecological metagenomes</taxon>
    </lineage>
</organism>
<gene>
    <name evidence="1" type="ORF">S06H3_20596</name>
</gene>
<protein>
    <submittedName>
        <fullName evidence="1">Uncharacterized protein</fullName>
    </submittedName>
</protein>
<dbReference type="AlphaFoldDB" id="X1L818"/>